<evidence type="ECO:0000256" key="1">
    <source>
        <dbReference type="ARBA" id="ARBA00022837"/>
    </source>
</evidence>
<evidence type="ECO:0000259" key="3">
    <source>
        <dbReference type="PROSITE" id="PS50222"/>
    </source>
</evidence>
<dbReference type="PROSITE" id="PS00018">
    <property type="entry name" value="EF_HAND_1"/>
    <property type="match status" value="1"/>
</dbReference>
<gene>
    <name evidence="4" type="ORF">ALAG00032_LOCUS8711</name>
</gene>
<dbReference type="SUPFAM" id="SSF47473">
    <property type="entry name" value="EF-hand"/>
    <property type="match status" value="1"/>
</dbReference>
<dbReference type="AlphaFoldDB" id="A0A7S3JXG4"/>
<organism evidence="4">
    <name type="scientific">Aureoumbra lagunensis</name>
    <dbReference type="NCBI Taxonomy" id="44058"/>
    <lineage>
        <taxon>Eukaryota</taxon>
        <taxon>Sar</taxon>
        <taxon>Stramenopiles</taxon>
        <taxon>Ochrophyta</taxon>
        <taxon>Pelagophyceae</taxon>
        <taxon>Pelagomonadales</taxon>
        <taxon>Aureoumbra</taxon>
    </lineage>
</organism>
<proteinExistence type="predicted"/>
<evidence type="ECO:0000256" key="2">
    <source>
        <dbReference type="SAM" id="MobiDB-lite"/>
    </source>
</evidence>
<dbReference type="PROSITE" id="PS50222">
    <property type="entry name" value="EF_HAND_2"/>
    <property type="match status" value="2"/>
</dbReference>
<feature type="compositionally biased region" description="Basic residues" evidence="2">
    <location>
        <begin position="317"/>
        <end position="326"/>
    </location>
</feature>
<feature type="domain" description="EF-hand" evidence="3">
    <location>
        <begin position="44"/>
        <end position="79"/>
    </location>
</feature>
<evidence type="ECO:0000313" key="4">
    <source>
        <dbReference type="EMBL" id="CAE0367954.1"/>
    </source>
</evidence>
<reference evidence="4" key="1">
    <citation type="submission" date="2021-01" db="EMBL/GenBank/DDBJ databases">
        <authorList>
            <person name="Corre E."/>
            <person name="Pelletier E."/>
            <person name="Niang G."/>
            <person name="Scheremetjew M."/>
            <person name="Finn R."/>
            <person name="Kale V."/>
            <person name="Holt S."/>
            <person name="Cochrane G."/>
            <person name="Meng A."/>
            <person name="Brown T."/>
            <person name="Cohen L."/>
        </authorList>
    </citation>
    <scope>NUCLEOTIDE SEQUENCE</scope>
    <source>
        <strain evidence="4">CCMP1510</strain>
    </source>
</reference>
<dbReference type="Pfam" id="PF13499">
    <property type="entry name" value="EF-hand_7"/>
    <property type="match status" value="1"/>
</dbReference>
<dbReference type="CDD" id="cd00051">
    <property type="entry name" value="EFh"/>
    <property type="match status" value="1"/>
</dbReference>
<name>A0A7S3JXG4_9STRA</name>
<protein>
    <recommendedName>
        <fullName evidence="3">EF-hand domain-containing protein</fullName>
    </recommendedName>
</protein>
<dbReference type="GO" id="GO:0005509">
    <property type="term" value="F:calcium ion binding"/>
    <property type="evidence" value="ECO:0007669"/>
    <property type="project" value="InterPro"/>
</dbReference>
<dbReference type="Gene3D" id="1.10.238.10">
    <property type="entry name" value="EF-hand"/>
    <property type="match status" value="1"/>
</dbReference>
<dbReference type="InterPro" id="IPR018247">
    <property type="entry name" value="EF_Hand_1_Ca_BS"/>
</dbReference>
<feature type="compositionally biased region" description="Basic and acidic residues" evidence="2">
    <location>
        <begin position="1"/>
        <end position="15"/>
    </location>
</feature>
<feature type="compositionally biased region" description="Polar residues" evidence="2">
    <location>
        <begin position="301"/>
        <end position="314"/>
    </location>
</feature>
<feature type="region of interest" description="Disordered" evidence="2">
    <location>
        <begin position="1"/>
        <end position="35"/>
    </location>
</feature>
<dbReference type="EMBL" id="HBIJ01012856">
    <property type="protein sequence ID" value="CAE0367954.1"/>
    <property type="molecule type" value="Transcribed_RNA"/>
</dbReference>
<feature type="compositionally biased region" description="Polar residues" evidence="2">
    <location>
        <begin position="19"/>
        <end position="29"/>
    </location>
</feature>
<dbReference type="InterPro" id="IPR011992">
    <property type="entry name" value="EF-hand-dom_pair"/>
</dbReference>
<dbReference type="SMART" id="SM00054">
    <property type="entry name" value="EFh"/>
    <property type="match status" value="2"/>
</dbReference>
<feature type="domain" description="EF-hand" evidence="3">
    <location>
        <begin position="90"/>
        <end position="119"/>
    </location>
</feature>
<feature type="region of interest" description="Disordered" evidence="2">
    <location>
        <begin position="299"/>
        <end position="334"/>
    </location>
</feature>
<keyword evidence="1" id="KW-0106">Calcium</keyword>
<accession>A0A7S3JXG4</accession>
<dbReference type="InterPro" id="IPR002048">
    <property type="entry name" value="EF_hand_dom"/>
</dbReference>
<sequence length="394" mass="43450">MLLNERKQMLRDSHKQVNKKTLPTQSPKSNGKKKFVGHSWMPRAIRDEPNRAFDLFDANCDGVISVAELTFTARATSAVTRLRGDIYNEMKLFALLDLDGDAVISRQEFCEAVRDKTRINDEALSGLCALCELRKAEIKKQARLSIEKNKENLVLDLVATAPWISVQKENIANATTETCRSSVRSAECVISGINEDGERIELAKSKPRSPALWSPVIKGEDIYRLGECPSIRIELSDEKNIVGTTETFEVGPRETEDPFVGPLTLLSSPLTTDDSATPTPIASISGTLRWLDPNGDCDNVSIDSPKSMNVSSDISRPRRTPRKSSSKHVVFDSPTKDNNHPISCVAEYFNLEYILGGQWSCSSSALCAASNDDVSGCILFNNNDSCIDTSTIRS</sequence>